<feature type="transmembrane region" description="Helical" evidence="10">
    <location>
        <begin position="190"/>
        <end position="207"/>
    </location>
</feature>
<feature type="transmembrane region" description="Helical" evidence="10">
    <location>
        <begin position="150"/>
        <end position="170"/>
    </location>
</feature>
<dbReference type="Proteomes" id="UP001595967">
    <property type="component" value="Unassembled WGS sequence"/>
</dbReference>
<comment type="subcellular location">
    <subcellularLocation>
        <location evidence="1 10">Cell inner membrane</location>
        <topology evidence="1 10">Multi-pass membrane protein</topology>
    </subcellularLocation>
</comment>
<keyword evidence="6 10" id="KW-0812">Transmembrane</keyword>
<feature type="transmembrane region" description="Helical" evidence="10">
    <location>
        <begin position="12"/>
        <end position="36"/>
    </location>
</feature>
<dbReference type="Pfam" id="PF03222">
    <property type="entry name" value="Trp_Tyr_perm"/>
    <property type="match status" value="1"/>
</dbReference>
<dbReference type="RefSeq" id="WP_377728137.1">
    <property type="nucleotide sequence ID" value="NZ_JBHSEW010000020.1"/>
</dbReference>
<dbReference type="EMBL" id="JBHSEW010000020">
    <property type="protein sequence ID" value="MFC4623548.1"/>
    <property type="molecule type" value="Genomic_DNA"/>
</dbReference>
<reference evidence="12" key="1">
    <citation type="journal article" date="2019" name="Int. J. Syst. Evol. Microbiol.">
        <title>The Global Catalogue of Microorganisms (GCM) 10K type strain sequencing project: providing services to taxonomists for standard genome sequencing and annotation.</title>
        <authorList>
            <consortium name="The Broad Institute Genomics Platform"/>
            <consortium name="The Broad Institute Genome Sequencing Center for Infectious Disease"/>
            <person name="Wu L."/>
            <person name="Ma J."/>
        </authorList>
    </citation>
    <scope>NUCLEOTIDE SEQUENCE [LARGE SCALE GENOMIC DNA]</scope>
    <source>
        <strain evidence="12">JCM 11650</strain>
    </source>
</reference>
<proteinExistence type="inferred from homology"/>
<name>A0ABV9H0L3_9BURK</name>
<comment type="caution">
    <text evidence="10">Lacks conserved residue(s) required for the propagation of feature annotation.</text>
</comment>
<comment type="function">
    <text evidence="10">Involved in transporting aromatic amino acids across the cytoplasmic membrane.</text>
</comment>
<dbReference type="PANTHER" id="PTHR46997:SF1">
    <property type="entry name" value="LOW AFFINITY TRYPTOPHAN PERMEASE-RELATED"/>
    <property type="match status" value="1"/>
</dbReference>
<dbReference type="NCBIfam" id="TIGR00837">
    <property type="entry name" value="araaP"/>
    <property type="match status" value="1"/>
</dbReference>
<evidence type="ECO:0000256" key="6">
    <source>
        <dbReference type="ARBA" id="ARBA00022692"/>
    </source>
</evidence>
<evidence type="ECO:0000256" key="9">
    <source>
        <dbReference type="ARBA" id="ARBA00023136"/>
    </source>
</evidence>
<protein>
    <recommendedName>
        <fullName evidence="10">Aromatic amino acid permease</fullName>
    </recommendedName>
</protein>
<feature type="transmembrane region" description="Helical" evidence="10">
    <location>
        <begin position="42"/>
        <end position="64"/>
    </location>
</feature>
<evidence type="ECO:0000313" key="12">
    <source>
        <dbReference type="Proteomes" id="UP001595967"/>
    </source>
</evidence>
<evidence type="ECO:0000256" key="1">
    <source>
        <dbReference type="ARBA" id="ARBA00004429"/>
    </source>
</evidence>
<dbReference type="InterPro" id="IPR018227">
    <property type="entry name" value="Amino_acid_transport_2"/>
</dbReference>
<feature type="transmembrane region" description="Helical" evidence="10">
    <location>
        <begin position="127"/>
        <end position="143"/>
    </location>
</feature>
<comment type="caution">
    <text evidence="11">The sequence shown here is derived from an EMBL/GenBank/DDBJ whole genome shotgun (WGS) entry which is preliminary data.</text>
</comment>
<evidence type="ECO:0000256" key="2">
    <source>
        <dbReference type="ARBA" id="ARBA00005452"/>
    </source>
</evidence>
<keyword evidence="12" id="KW-1185">Reference proteome</keyword>
<evidence type="ECO:0000313" key="11">
    <source>
        <dbReference type="EMBL" id="MFC4623548.1"/>
    </source>
</evidence>
<keyword evidence="4 10" id="KW-1003">Cell membrane</keyword>
<dbReference type="PANTHER" id="PTHR46997">
    <property type="entry name" value="LOW AFFINITY TRYPTOPHAN PERMEASE-RELATED"/>
    <property type="match status" value="1"/>
</dbReference>
<evidence type="ECO:0000256" key="8">
    <source>
        <dbReference type="ARBA" id="ARBA00022989"/>
    </source>
</evidence>
<dbReference type="InterPro" id="IPR013059">
    <property type="entry name" value="Trp_tyr_transpt"/>
</dbReference>
<dbReference type="PRINTS" id="PR00166">
    <property type="entry name" value="AROAAPRMEASE"/>
</dbReference>
<dbReference type="Gene3D" id="1.20.1740.10">
    <property type="entry name" value="Amino acid/polyamine transporter I"/>
    <property type="match status" value="1"/>
</dbReference>
<feature type="transmembrane region" description="Helical" evidence="10">
    <location>
        <begin position="228"/>
        <end position="251"/>
    </location>
</feature>
<evidence type="ECO:0000256" key="5">
    <source>
        <dbReference type="ARBA" id="ARBA00022519"/>
    </source>
</evidence>
<feature type="transmembrane region" description="Helical" evidence="10">
    <location>
        <begin position="346"/>
        <end position="368"/>
    </location>
</feature>
<evidence type="ECO:0000256" key="3">
    <source>
        <dbReference type="ARBA" id="ARBA00022448"/>
    </source>
</evidence>
<feature type="transmembrane region" description="Helical" evidence="10">
    <location>
        <begin position="85"/>
        <end position="107"/>
    </location>
</feature>
<evidence type="ECO:0000256" key="7">
    <source>
        <dbReference type="ARBA" id="ARBA00022970"/>
    </source>
</evidence>
<evidence type="ECO:0000256" key="4">
    <source>
        <dbReference type="ARBA" id="ARBA00022475"/>
    </source>
</evidence>
<keyword evidence="5 10" id="KW-0997">Cell inner membrane</keyword>
<keyword evidence="7 10" id="KW-0029">Amino-acid transport</keyword>
<evidence type="ECO:0000256" key="10">
    <source>
        <dbReference type="RuleBase" id="RU367149"/>
    </source>
</evidence>
<gene>
    <name evidence="11" type="ORF">ACFO3A_15220</name>
</gene>
<keyword evidence="3 10" id="KW-0813">Transport</keyword>
<keyword evidence="8 10" id="KW-1133">Transmembrane helix</keyword>
<feature type="transmembrane region" description="Helical" evidence="10">
    <location>
        <begin position="281"/>
        <end position="310"/>
    </location>
</feature>
<accession>A0ABV9H0L3</accession>
<comment type="similarity">
    <text evidence="2 10">Belongs to the amino acid/polyamine transporter 2 family. Mtr/TnaB/TyrP permease subfamily.</text>
</comment>
<organism evidence="11 12">
    <name type="scientific">Comamonas nitrativorans</name>
    <dbReference type="NCBI Taxonomy" id="108437"/>
    <lineage>
        <taxon>Bacteria</taxon>
        <taxon>Pseudomonadati</taxon>
        <taxon>Pseudomonadota</taxon>
        <taxon>Betaproteobacteria</taxon>
        <taxon>Burkholderiales</taxon>
        <taxon>Comamonadaceae</taxon>
        <taxon>Comamonas</taxon>
    </lineage>
</organism>
<keyword evidence="9 10" id="KW-0472">Membrane</keyword>
<feature type="transmembrane region" description="Helical" evidence="10">
    <location>
        <begin position="389"/>
        <end position="407"/>
    </location>
</feature>
<sequence length="419" mass="45194">MNPSSTPEQKQPSIVGGIMIVAGTVIGAGMLALPIISAGMWSLWTVLVLATTFFIMLASANMILRANLRFDPGASFHTLVKNTLGPVWNIVNGLSVGFVLYMLLYAYTSGGGATVWHSLGLDIPQSMVSLLFGGTLAVCIFWSTQVVDRLSTIFVIGMIITFFAAITGLLPALEVEKILTLSTVPDAQPTAWFVLAALPYFLTSFCFHASVPSLVKYYGKDEAKIRKCIFYGLLIAGVCYTIWIFAGFGVLGRESLRDVYAQGGNINHFLAAVESIVSTPWISYCISIFAFLAVVTSFLGAGLGLFDYIADLLGFDNSLGDRLKTAAITFVPPILGSTMFPDGFIIAIGFAGFAAAIWSVIIPAAIEWKHHRQTGTSGGYGARIFSTTHFVKVVLFYGVITSIFHLLSPDVLDVLPVYR</sequence>